<dbReference type="Proteomes" id="UP000239650">
    <property type="component" value="Unassembled WGS sequence"/>
</dbReference>
<accession>A0AAE8J3S1</accession>
<dbReference type="InterPro" id="IPR014960">
    <property type="entry name" value="DUF1828"/>
</dbReference>
<comment type="caution">
    <text evidence="2">The sequence shown here is derived from an EMBL/GenBank/DDBJ whole genome shotgun (WGS) entry which is preliminary data.</text>
</comment>
<organism evidence="2 3">
    <name type="scientific">Latilactobacillus sakei</name>
    <name type="common">Lactobacillus sakei</name>
    <dbReference type="NCBI Taxonomy" id="1599"/>
    <lineage>
        <taxon>Bacteria</taxon>
        <taxon>Bacillati</taxon>
        <taxon>Bacillota</taxon>
        <taxon>Bacilli</taxon>
        <taxon>Lactobacillales</taxon>
        <taxon>Lactobacillaceae</taxon>
        <taxon>Latilactobacillus</taxon>
    </lineage>
</organism>
<protein>
    <recommendedName>
        <fullName evidence="1">DUF1828 domain-containing protein</fullName>
    </recommendedName>
</protein>
<name>A0AAE8J3S1_LATSK</name>
<proteinExistence type="predicted"/>
<feature type="domain" description="DUF1828" evidence="1">
    <location>
        <begin position="37"/>
        <end position="129"/>
    </location>
</feature>
<dbReference type="AlphaFoldDB" id="A0AAE8J3S1"/>
<reference evidence="2 3" key="1">
    <citation type="submission" date="2018-02" db="EMBL/GenBank/DDBJ databases">
        <authorList>
            <person name="Rodrigo-Torres L."/>
            <person name="Arahal R. D."/>
            <person name="Lucena T."/>
        </authorList>
    </citation>
    <scope>NUCLEOTIDE SEQUENCE [LARGE SCALE GENOMIC DNA]</scope>
    <source>
        <strain evidence="2 3">CECT 9267</strain>
    </source>
</reference>
<dbReference type="GeneID" id="57133588"/>
<gene>
    <name evidence="2" type="ORF">LAS9267_00070</name>
</gene>
<sequence length="267" mass="30984">MDTQDLEIKSIANNWSSWMTGQTNFKRLNNNKIQVITPFIDNFGDGILFNIISKENDIYQVTDEGYTIWNLTSNGINVKSKQSNRWRILLSIITPYNFKIGKNDTIFKLVKKSELSQTITDFIQVLINVSDIAFMNRTNTASVFFDDVRDYFNERRSDYSFLNTIYADGKTSQKYKFEYLFTPKPNEFKLTKMYNTLSKNSMEAIIGIWSDTSGFRENNYGTNSSFNILINGISDKEKPFIDGLLSHEIDVIDFQNKNEVKDKLSIK</sequence>
<evidence type="ECO:0000313" key="3">
    <source>
        <dbReference type="Proteomes" id="UP000239650"/>
    </source>
</evidence>
<evidence type="ECO:0000259" key="1">
    <source>
        <dbReference type="Pfam" id="PF08861"/>
    </source>
</evidence>
<dbReference type="Pfam" id="PF08861">
    <property type="entry name" value="DUF1828"/>
    <property type="match status" value="1"/>
</dbReference>
<evidence type="ECO:0000313" key="2">
    <source>
        <dbReference type="EMBL" id="SPE18424.1"/>
    </source>
</evidence>
<dbReference type="EMBL" id="OKRC01000001">
    <property type="protein sequence ID" value="SPE18424.1"/>
    <property type="molecule type" value="Genomic_DNA"/>
</dbReference>
<dbReference type="RefSeq" id="WP_025015849.1">
    <property type="nucleotide sequence ID" value="NZ_BJLN01000007.1"/>
</dbReference>